<dbReference type="AlphaFoldDB" id="A0AAU9J7R4"/>
<keyword evidence="2" id="KW-0677">Repeat</keyword>
<dbReference type="InterPro" id="IPR035979">
    <property type="entry name" value="RBD_domain_sf"/>
</dbReference>
<dbReference type="Proteomes" id="UP001162131">
    <property type="component" value="Unassembled WGS sequence"/>
</dbReference>
<organism evidence="5 6">
    <name type="scientific">Blepharisma stoltei</name>
    <dbReference type="NCBI Taxonomy" id="1481888"/>
    <lineage>
        <taxon>Eukaryota</taxon>
        <taxon>Sar</taxon>
        <taxon>Alveolata</taxon>
        <taxon>Ciliophora</taxon>
        <taxon>Postciliodesmatophora</taxon>
        <taxon>Heterotrichea</taxon>
        <taxon>Heterotrichida</taxon>
        <taxon>Blepharismidae</taxon>
        <taxon>Blepharisma</taxon>
    </lineage>
</organism>
<evidence type="ECO:0000313" key="5">
    <source>
        <dbReference type="EMBL" id="CAG9321386.1"/>
    </source>
</evidence>
<dbReference type="PANTHER" id="PTHR36326">
    <property type="entry name" value="PROTEIN POLLENLESS 3-LIKE 2"/>
    <property type="match status" value="1"/>
</dbReference>
<proteinExistence type="predicted"/>
<dbReference type="EMBL" id="CAJZBQ010000028">
    <property type="protein sequence ID" value="CAG9321386.1"/>
    <property type="molecule type" value="Genomic_DNA"/>
</dbReference>
<sequence length="276" mass="31545">MSSGTSRGFSLRNGFQRYFSRNNPQNYRFPIPRQQTPYSYAKIAEYIEKDLSKAEVFYRQAIEDGERPESALKDLAGVLHQQGKTKEACELLESHKHLFVSDQTRYENLLKNLQKQIFPSQNTFNKAVKINGLGIMSDELTIRGMFQNASRILHIEIGSELDSNGKNKYAVVRFASHSAARKTLEGLLDMTRYKLEWVSVNGEITGEVVFDKSATDGHVIKTSPLKASSEPTYYSYFADKPCQPFDDIVDELLENSIFTYFKKPSSFEMSNTNHFN</sequence>
<dbReference type="SUPFAM" id="SSF54928">
    <property type="entry name" value="RNA-binding domain, RBD"/>
    <property type="match status" value="1"/>
</dbReference>
<dbReference type="GO" id="GO:0005634">
    <property type="term" value="C:nucleus"/>
    <property type="evidence" value="ECO:0007669"/>
    <property type="project" value="UniProtKB-SubCell"/>
</dbReference>
<gene>
    <name evidence="5" type="ORF">BSTOLATCC_MIC28669</name>
</gene>
<keyword evidence="4" id="KW-0539">Nucleus</keyword>
<evidence type="ECO:0000256" key="1">
    <source>
        <dbReference type="ARBA" id="ARBA00004123"/>
    </source>
</evidence>
<dbReference type="Gene3D" id="1.25.40.10">
    <property type="entry name" value="Tetratricopeptide repeat domain"/>
    <property type="match status" value="1"/>
</dbReference>
<comment type="subcellular location">
    <subcellularLocation>
        <location evidence="1">Nucleus</location>
    </subcellularLocation>
</comment>
<reference evidence="5" key="1">
    <citation type="submission" date="2021-09" db="EMBL/GenBank/DDBJ databases">
        <authorList>
            <consortium name="AG Swart"/>
            <person name="Singh M."/>
            <person name="Singh A."/>
            <person name="Seah K."/>
            <person name="Emmerich C."/>
        </authorList>
    </citation>
    <scope>NUCLEOTIDE SEQUENCE</scope>
    <source>
        <strain evidence="5">ATCC30299</strain>
    </source>
</reference>
<evidence type="ECO:0000256" key="4">
    <source>
        <dbReference type="ARBA" id="ARBA00023242"/>
    </source>
</evidence>
<keyword evidence="6" id="KW-1185">Reference proteome</keyword>
<dbReference type="GO" id="GO:0003676">
    <property type="term" value="F:nucleic acid binding"/>
    <property type="evidence" value="ECO:0007669"/>
    <property type="project" value="InterPro"/>
</dbReference>
<accession>A0AAU9J7R4</accession>
<dbReference type="InterPro" id="IPR011990">
    <property type="entry name" value="TPR-like_helical_dom_sf"/>
</dbReference>
<evidence type="ECO:0008006" key="7">
    <source>
        <dbReference type="Google" id="ProtNLM"/>
    </source>
</evidence>
<evidence type="ECO:0000256" key="2">
    <source>
        <dbReference type="ARBA" id="ARBA00022737"/>
    </source>
</evidence>
<dbReference type="PANTHER" id="PTHR36326:SF7">
    <property type="entry name" value="PROTEIN POLLENLESS 3-LIKE 2"/>
    <property type="match status" value="1"/>
</dbReference>
<dbReference type="InterPro" id="IPR044961">
    <property type="entry name" value="MS5/SDI1"/>
</dbReference>
<comment type="caution">
    <text evidence="5">The sequence shown here is derived from an EMBL/GenBank/DDBJ whole genome shotgun (WGS) entry which is preliminary data.</text>
</comment>
<name>A0AAU9J7R4_9CILI</name>
<dbReference type="CDD" id="cd00590">
    <property type="entry name" value="RRM_SF"/>
    <property type="match status" value="1"/>
</dbReference>
<keyword evidence="3" id="KW-0175">Coiled coil</keyword>
<protein>
    <recommendedName>
        <fullName evidence="7">RRM domain-containing protein</fullName>
    </recommendedName>
</protein>
<evidence type="ECO:0000313" key="6">
    <source>
        <dbReference type="Proteomes" id="UP001162131"/>
    </source>
</evidence>
<evidence type="ECO:0000256" key="3">
    <source>
        <dbReference type="ARBA" id="ARBA00023054"/>
    </source>
</evidence>